<dbReference type="EMBL" id="AXUT01000778">
    <property type="protein sequence ID" value="ESU75878.1"/>
    <property type="molecule type" value="Genomic_DNA"/>
</dbReference>
<geneLocation type="plasmid" evidence="7">
    <name>unnamed</name>
</geneLocation>
<name>A0A090NV75_SHIDY</name>
<accession>A0A090NV75</accession>
<evidence type="ECO:0000313" key="8">
    <source>
        <dbReference type="EMBL" id="ESU77776.1"/>
    </source>
</evidence>
<keyword evidence="4" id="KW-0238">DNA-binding</keyword>
<organism evidence="7 9">
    <name type="scientific">Shigella dysenteriae WRSd3</name>
    <dbReference type="NCBI Taxonomy" id="1401327"/>
    <lineage>
        <taxon>Bacteria</taxon>
        <taxon>Pseudomonadati</taxon>
        <taxon>Pseudomonadota</taxon>
        <taxon>Gammaproteobacteria</taxon>
        <taxon>Enterobacterales</taxon>
        <taxon>Enterobacteriaceae</taxon>
        <taxon>Shigella</taxon>
    </lineage>
</organism>
<reference evidence="7 9" key="1">
    <citation type="submission" date="2013-10" db="EMBL/GenBank/DDBJ databases">
        <title>Draft genomes and the virulence plasmids of Sd1617 vaccine constructs: WRSd3 and WRSd5.</title>
        <authorList>
            <person name="Aksomboon Vongsawan A."/>
            <person name="Venkatesan M.M."/>
            <person name="Vaisvil B."/>
            <person name="Emel G."/>
            <person name="Kepatral V."/>
            <person name="Sethabutr O."/>
            <person name="Serichantalergs O."/>
            <person name="Mason C."/>
        </authorList>
    </citation>
    <scope>NUCLEOTIDE SEQUENCE [LARGE SCALE GENOMIC DNA]</scope>
    <source>
        <strain evidence="7 9">WRSd3</strain>
        <plasmid evidence="7">unnamed</plasmid>
    </source>
</reference>
<dbReference type="GO" id="GO:0003677">
    <property type="term" value="F:DNA binding"/>
    <property type="evidence" value="ECO:0007669"/>
    <property type="project" value="UniProtKB-KW"/>
</dbReference>
<dbReference type="GO" id="GO:0006313">
    <property type="term" value="P:DNA transposition"/>
    <property type="evidence" value="ECO:0007669"/>
    <property type="project" value="InterPro"/>
</dbReference>
<evidence type="ECO:0000256" key="5">
    <source>
        <dbReference type="ARBA" id="ARBA00023172"/>
    </source>
</evidence>
<evidence type="ECO:0000256" key="2">
    <source>
        <dbReference type="ARBA" id="ARBA00010961"/>
    </source>
</evidence>
<feature type="region of interest" description="Disordered" evidence="6">
    <location>
        <begin position="46"/>
        <end position="68"/>
    </location>
</feature>
<evidence type="ECO:0000313" key="7">
    <source>
        <dbReference type="EMBL" id="ESU75878.1"/>
    </source>
</evidence>
<evidence type="ECO:0000256" key="1">
    <source>
        <dbReference type="ARBA" id="ARBA00002190"/>
    </source>
</evidence>
<dbReference type="Proteomes" id="UP000017944">
    <property type="component" value="Unassembled WGS sequence"/>
</dbReference>
<sequence length="68" mass="7666">MDAENETVLNANMTHHLGCEKNQLRSGSNSRNGCLTKIITTGDEPLEIRTLRDRNGTFEPQQLKKNQP</sequence>
<comment type="similarity">
    <text evidence="2">Belongs to the transposase mutator family.</text>
</comment>
<proteinExistence type="inferred from homology"/>
<comment type="caution">
    <text evidence="7">The sequence shown here is derived from an EMBL/GenBank/DDBJ whole genome shotgun (WGS) entry which is preliminary data.</text>
</comment>
<gene>
    <name evidence="8" type="ORF">WRSd3_03404</name>
    <name evidence="7" type="ORF">WRSd3_p00030</name>
</gene>
<keyword evidence="3" id="KW-0815">Transposition</keyword>
<dbReference type="EMBL" id="AXUT01000309">
    <property type="protein sequence ID" value="ESU77776.1"/>
    <property type="molecule type" value="Genomic_DNA"/>
</dbReference>
<evidence type="ECO:0000256" key="6">
    <source>
        <dbReference type="SAM" id="MobiDB-lite"/>
    </source>
</evidence>
<keyword evidence="5" id="KW-0233">DNA recombination</keyword>
<comment type="function">
    <text evidence="1">Required for the transposition of the insertion element.</text>
</comment>
<dbReference type="AlphaFoldDB" id="A0A090NV75"/>
<feature type="compositionally biased region" description="Basic and acidic residues" evidence="6">
    <location>
        <begin position="46"/>
        <end position="56"/>
    </location>
</feature>
<keyword evidence="7" id="KW-0614">Plasmid</keyword>
<dbReference type="GO" id="GO:0004803">
    <property type="term" value="F:transposase activity"/>
    <property type="evidence" value="ECO:0007669"/>
    <property type="project" value="InterPro"/>
</dbReference>
<dbReference type="PATRIC" id="fig|1401327.3.peg.3144"/>
<feature type="compositionally biased region" description="Polar residues" evidence="6">
    <location>
        <begin position="58"/>
        <end position="68"/>
    </location>
</feature>
<evidence type="ECO:0000256" key="4">
    <source>
        <dbReference type="ARBA" id="ARBA00023125"/>
    </source>
</evidence>
<protein>
    <submittedName>
        <fullName evidence="7">Transposase</fullName>
    </submittedName>
</protein>
<evidence type="ECO:0000256" key="3">
    <source>
        <dbReference type="ARBA" id="ARBA00022578"/>
    </source>
</evidence>
<dbReference type="Pfam" id="PF00872">
    <property type="entry name" value="Transposase_mut"/>
    <property type="match status" value="1"/>
</dbReference>
<dbReference type="InterPro" id="IPR001207">
    <property type="entry name" value="Transposase_mutator"/>
</dbReference>
<evidence type="ECO:0000313" key="9">
    <source>
        <dbReference type="Proteomes" id="UP000017944"/>
    </source>
</evidence>